<dbReference type="PANTHER" id="PTHR31025">
    <property type="entry name" value="SI:CH211-196P9.1-RELATED"/>
    <property type="match status" value="1"/>
</dbReference>
<comment type="caution">
    <text evidence="1">The sequence shown here is derived from an EMBL/GenBank/DDBJ whole genome shotgun (WGS) entry which is preliminary data.</text>
</comment>
<organism evidence="1 2">
    <name type="scientific">Synaphobranchus kaupii</name>
    <name type="common">Kaup's arrowtooth eel</name>
    <dbReference type="NCBI Taxonomy" id="118154"/>
    <lineage>
        <taxon>Eukaryota</taxon>
        <taxon>Metazoa</taxon>
        <taxon>Chordata</taxon>
        <taxon>Craniata</taxon>
        <taxon>Vertebrata</taxon>
        <taxon>Euteleostomi</taxon>
        <taxon>Actinopterygii</taxon>
        <taxon>Neopterygii</taxon>
        <taxon>Teleostei</taxon>
        <taxon>Anguilliformes</taxon>
        <taxon>Synaphobranchidae</taxon>
        <taxon>Synaphobranchus</taxon>
    </lineage>
</organism>
<gene>
    <name evidence="1" type="ORF">SKAU_G00063220</name>
</gene>
<dbReference type="PANTHER" id="PTHR31025:SF27">
    <property type="entry name" value="SI:CH211-193K19.2-RELATED"/>
    <property type="match status" value="1"/>
</dbReference>
<sequence>MDVDHKSSRTAMAETVFGIFVIRKEGAEPGDDPADVGIILEGVDVLDELGNVPFAVAMLLALVYALNLSYPPELKYTFEAQQKIIMELDGNKLSSKAQTLKTLLSC</sequence>
<dbReference type="AlphaFoldDB" id="A0A9Q1G5C4"/>
<accession>A0A9Q1G5C4</accession>
<dbReference type="Proteomes" id="UP001152622">
    <property type="component" value="Chromosome 2"/>
</dbReference>
<protein>
    <submittedName>
        <fullName evidence="1">Uncharacterized protein</fullName>
    </submittedName>
</protein>
<proteinExistence type="predicted"/>
<dbReference type="EMBL" id="JAINUF010000002">
    <property type="protein sequence ID" value="KAJ8375742.1"/>
    <property type="molecule type" value="Genomic_DNA"/>
</dbReference>
<evidence type="ECO:0000313" key="1">
    <source>
        <dbReference type="EMBL" id="KAJ8375742.1"/>
    </source>
</evidence>
<reference evidence="1" key="1">
    <citation type="journal article" date="2023" name="Science">
        <title>Genome structures resolve the early diversification of teleost fishes.</title>
        <authorList>
            <person name="Parey E."/>
            <person name="Louis A."/>
            <person name="Montfort J."/>
            <person name="Bouchez O."/>
            <person name="Roques C."/>
            <person name="Iampietro C."/>
            <person name="Lluch J."/>
            <person name="Castinel A."/>
            <person name="Donnadieu C."/>
            <person name="Desvignes T."/>
            <person name="Floi Bucao C."/>
            <person name="Jouanno E."/>
            <person name="Wen M."/>
            <person name="Mejri S."/>
            <person name="Dirks R."/>
            <person name="Jansen H."/>
            <person name="Henkel C."/>
            <person name="Chen W.J."/>
            <person name="Zahm M."/>
            <person name="Cabau C."/>
            <person name="Klopp C."/>
            <person name="Thompson A.W."/>
            <person name="Robinson-Rechavi M."/>
            <person name="Braasch I."/>
            <person name="Lecointre G."/>
            <person name="Bobe J."/>
            <person name="Postlethwait J.H."/>
            <person name="Berthelot C."/>
            <person name="Roest Crollius H."/>
            <person name="Guiguen Y."/>
        </authorList>
    </citation>
    <scope>NUCLEOTIDE SEQUENCE</scope>
    <source>
        <strain evidence="1">WJC10195</strain>
    </source>
</reference>
<name>A0A9Q1G5C4_SYNKA</name>
<evidence type="ECO:0000313" key="2">
    <source>
        <dbReference type="Proteomes" id="UP001152622"/>
    </source>
</evidence>
<keyword evidence="2" id="KW-1185">Reference proteome</keyword>
<dbReference type="OrthoDB" id="8952220at2759"/>